<dbReference type="EMBL" id="JARJCN010000019">
    <property type="protein sequence ID" value="KAJ7092058.1"/>
    <property type="molecule type" value="Genomic_DNA"/>
</dbReference>
<protein>
    <submittedName>
        <fullName evidence="2">Uncharacterized protein</fullName>
    </submittedName>
</protein>
<reference evidence="2" key="1">
    <citation type="submission" date="2023-03" db="EMBL/GenBank/DDBJ databases">
        <title>Massive genome expansion in bonnet fungi (Mycena s.s.) driven by repeated elements and novel gene families across ecological guilds.</title>
        <authorList>
            <consortium name="Lawrence Berkeley National Laboratory"/>
            <person name="Harder C.B."/>
            <person name="Miyauchi S."/>
            <person name="Viragh M."/>
            <person name="Kuo A."/>
            <person name="Thoen E."/>
            <person name="Andreopoulos B."/>
            <person name="Lu D."/>
            <person name="Skrede I."/>
            <person name="Drula E."/>
            <person name="Henrissat B."/>
            <person name="Morin E."/>
            <person name="Kohler A."/>
            <person name="Barry K."/>
            <person name="LaButti K."/>
            <person name="Morin E."/>
            <person name="Salamov A."/>
            <person name="Lipzen A."/>
            <person name="Mereny Z."/>
            <person name="Hegedus B."/>
            <person name="Baldrian P."/>
            <person name="Stursova M."/>
            <person name="Weitz H."/>
            <person name="Taylor A."/>
            <person name="Grigoriev I.V."/>
            <person name="Nagy L.G."/>
            <person name="Martin F."/>
            <person name="Kauserud H."/>
        </authorList>
    </citation>
    <scope>NUCLEOTIDE SEQUENCE</scope>
    <source>
        <strain evidence="2">CBHHK173m</strain>
    </source>
</reference>
<evidence type="ECO:0000313" key="3">
    <source>
        <dbReference type="Proteomes" id="UP001222325"/>
    </source>
</evidence>
<sequence length="360" mass="38365">MGLREMAVVGRREGWEGGRVYELGSFGGLWARTMLVGVACHMHHRPSACHLLPHPTSCHSSCSSPDPFGVRVILSLHAVLLPSLCPSSNSIYPLLPSSRPIIWTDRRRCRCPLSRITPGASPRRARAQRLHCGSAAGVYARRGASFVRARLSSFSPLQPFLHHLRSNPPPSGALFSHPLHSYSGISCAPPPSVRSVLAQPQIPSTHPHPAATGQHDGRRGNAHQVAPTRRALLPRAVLHQAGHTQVEVRIDDAAAGVARSRRTSGTRASRAGYGVVFGAKGPRTGAGRGDEDVYVYATVGKAGRVREGAHGEGCPGCARAEERVWWRWAGGRGHGEAGGAFVLGATRRGIGLGGHSLVVE</sequence>
<feature type="region of interest" description="Disordered" evidence="1">
    <location>
        <begin position="200"/>
        <end position="221"/>
    </location>
</feature>
<evidence type="ECO:0000313" key="2">
    <source>
        <dbReference type="EMBL" id="KAJ7092058.1"/>
    </source>
</evidence>
<accession>A0AAD6UBL7</accession>
<comment type="caution">
    <text evidence="2">The sequence shown here is derived from an EMBL/GenBank/DDBJ whole genome shotgun (WGS) entry which is preliminary data.</text>
</comment>
<gene>
    <name evidence="2" type="ORF">B0H15DRAFT_185865</name>
</gene>
<proteinExistence type="predicted"/>
<organism evidence="2 3">
    <name type="scientific">Mycena belliarum</name>
    <dbReference type="NCBI Taxonomy" id="1033014"/>
    <lineage>
        <taxon>Eukaryota</taxon>
        <taxon>Fungi</taxon>
        <taxon>Dikarya</taxon>
        <taxon>Basidiomycota</taxon>
        <taxon>Agaricomycotina</taxon>
        <taxon>Agaricomycetes</taxon>
        <taxon>Agaricomycetidae</taxon>
        <taxon>Agaricales</taxon>
        <taxon>Marasmiineae</taxon>
        <taxon>Mycenaceae</taxon>
        <taxon>Mycena</taxon>
    </lineage>
</organism>
<dbReference type="Proteomes" id="UP001222325">
    <property type="component" value="Unassembled WGS sequence"/>
</dbReference>
<dbReference type="AlphaFoldDB" id="A0AAD6UBL7"/>
<keyword evidence="3" id="KW-1185">Reference proteome</keyword>
<evidence type="ECO:0000256" key="1">
    <source>
        <dbReference type="SAM" id="MobiDB-lite"/>
    </source>
</evidence>
<name>A0AAD6UBL7_9AGAR</name>